<protein>
    <submittedName>
        <fullName evidence="2 3">Uncharacterized protein</fullName>
    </submittedName>
</protein>
<reference evidence="4" key="2">
    <citation type="submission" date="2012-11" db="EMBL/GenBank/DDBJ databases">
        <authorList>
            <person name="Kuo A."/>
            <person name="Curtis B.A."/>
            <person name="Tanifuji G."/>
            <person name="Burki F."/>
            <person name="Gruber A."/>
            <person name="Irimia M."/>
            <person name="Maruyama S."/>
            <person name="Arias M.C."/>
            <person name="Ball S.G."/>
            <person name="Gile G.H."/>
            <person name="Hirakawa Y."/>
            <person name="Hopkins J.F."/>
            <person name="Rensing S.A."/>
            <person name="Schmutz J."/>
            <person name="Symeonidi A."/>
            <person name="Elias M."/>
            <person name="Eveleigh R.J."/>
            <person name="Herman E.K."/>
            <person name="Klute M.J."/>
            <person name="Nakayama T."/>
            <person name="Obornik M."/>
            <person name="Reyes-Prieto A."/>
            <person name="Armbrust E.V."/>
            <person name="Aves S.J."/>
            <person name="Beiko R.G."/>
            <person name="Coutinho P."/>
            <person name="Dacks J.B."/>
            <person name="Durnford D.G."/>
            <person name="Fast N.M."/>
            <person name="Green B.R."/>
            <person name="Grisdale C."/>
            <person name="Hempe F."/>
            <person name="Henrissat B."/>
            <person name="Hoppner M.P."/>
            <person name="Ishida K.-I."/>
            <person name="Kim E."/>
            <person name="Koreny L."/>
            <person name="Kroth P.G."/>
            <person name="Liu Y."/>
            <person name="Malik S.-B."/>
            <person name="Maier U.G."/>
            <person name="McRose D."/>
            <person name="Mock T."/>
            <person name="Neilson J.A."/>
            <person name="Onodera N.T."/>
            <person name="Poole A.M."/>
            <person name="Pritham E.J."/>
            <person name="Richards T.A."/>
            <person name="Rocap G."/>
            <person name="Roy S.W."/>
            <person name="Sarai C."/>
            <person name="Schaack S."/>
            <person name="Shirato S."/>
            <person name="Slamovits C.H."/>
            <person name="Spencer D.F."/>
            <person name="Suzuki S."/>
            <person name="Worden A.Z."/>
            <person name="Zauner S."/>
            <person name="Barry K."/>
            <person name="Bell C."/>
            <person name="Bharti A.K."/>
            <person name="Crow J.A."/>
            <person name="Grimwood J."/>
            <person name="Kramer R."/>
            <person name="Lindquist E."/>
            <person name="Lucas S."/>
            <person name="Salamov A."/>
            <person name="McFadden G.I."/>
            <person name="Lane C.E."/>
            <person name="Keeling P.J."/>
            <person name="Gray M.W."/>
            <person name="Grigoriev I.V."/>
            <person name="Archibald J.M."/>
        </authorList>
    </citation>
    <scope>NUCLEOTIDE SEQUENCE</scope>
    <source>
        <strain evidence="4">CCMP2712</strain>
    </source>
</reference>
<keyword evidence="4" id="KW-1185">Reference proteome</keyword>
<keyword evidence="1" id="KW-1133">Transmembrane helix</keyword>
<dbReference type="HOGENOM" id="CLU_2338004_0_0_1"/>
<sequence length="98" mass="10900">MDDLFYRLFILAITPYHYCLMAGIDIIGLTYMRHTSKTDLPNSLFYSAPSLLFLKCASVVVCLDICPAAKAFGVVGADTCEVEDKVGAIRDWTRDEQA</sequence>
<dbReference type="AlphaFoldDB" id="L1JJM3"/>
<dbReference type="KEGG" id="gtt:GUITHDRAFT_105360"/>
<proteinExistence type="predicted"/>
<dbReference type="EMBL" id="JH992984">
    <property type="protein sequence ID" value="EKX48733.1"/>
    <property type="molecule type" value="Genomic_DNA"/>
</dbReference>
<dbReference type="EnsemblProtists" id="EKX48733">
    <property type="protein sequence ID" value="EKX48733"/>
    <property type="gene ID" value="GUITHDRAFT_105360"/>
</dbReference>
<keyword evidence="1" id="KW-0812">Transmembrane</keyword>
<keyword evidence="1" id="KW-0472">Membrane</keyword>
<accession>L1JJM3</accession>
<reference evidence="2 4" key="1">
    <citation type="journal article" date="2012" name="Nature">
        <title>Algal genomes reveal evolutionary mosaicism and the fate of nucleomorphs.</title>
        <authorList>
            <consortium name="DOE Joint Genome Institute"/>
            <person name="Curtis B.A."/>
            <person name="Tanifuji G."/>
            <person name="Burki F."/>
            <person name="Gruber A."/>
            <person name="Irimia M."/>
            <person name="Maruyama S."/>
            <person name="Arias M.C."/>
            <person name="Ball S.G."/>
            <person name="Gile G.H."/>
            <person name="Hirakawa Y."/>
            <person name="Hopkins J.F."/>
            <person name="Kuo A."/>
            <person name="Rensing S.A."/>
            <person name="Schmutz J."/>
            <person name="Symeonidi A."/>
            <person name="Elias M."/>
            <person name="Eveleigh R.J."/>
            <person name="Herman E.K."/>
            <person name="Klute M.J."/>
            <person name="Nakayama T."/>
            <person name="Obornik M."/>
            <person name="Reyes-Prieto A."/>
            <person name="Armbrust E.V."/>
            <person name="Aves S.J."/>
            <person name="Beiko R.G."/>
            <person name="Coutinho P."/>
            <person name="Dacks J.B."/>
            <person name="Durnford D.G."/>
            <person name="Fast N.M."/>
            <person name="Green B.R."/>
            <person name="Grisdale C.J."/>
            <person name="Hempel F."/>
            <person name="Henrissat B."/>
            <person name="Hoppner M.P."/>
            <person name="Ishida K."/>
            <person name="Kim E."/>
            <person name="Koreny L."/>
            <person name="Kroth P.G."/>
            <person name="Liu Y."/>
            <person name="Malik S.B."/>
            <person name="Maier U.G."/>
            <person name="McRose D."/>
            <person name="Mock T."/>
            <person name="Neilson J.A."/>
            <person name="Onodera N.T."/>
            <person name="Poole A.M."/>
            <person name="Pritham E.J."/>
            <person name="Richards T.A."/>
            <person name="Rocap G."/>
            <person name="Roy S.W."/>
            <person name="Sarai C."/>
            <person name="Schaack S."/>
            <person name="Shirato S."/>
            <person name="Slamovits C.H."/>
            <person name="Spencer D.F."/>
            <person name="Suzuki S."/>
            <person name="Worden A.Z."/>
            <person name="Zauner S."/>
            <person name="Barry K."/>
            <person name="Bell C."/>
            <person name="Bharti A.K."/>
            <person name="Crow J.A."/>
            <person name="Grimwood J."/>
            <person name="Kramer R."/>
            <person name="Lindquist E."/>
            <person name="Lucas S."/>
            <person name="Salamov A."/>
            <person name="McFadden G.I."/>
            <person name="Lane C.E."/>
            <person name="Keeling P.J."/>
            <person name="Gray M.W."/>
            <person name="Grigoriev I.V."/>
            <person name="Archibald J.M."/>
        </authorList>
    </citation>
    <scope>NUCLEOTIDE SEQUENCE</scope>
    <source>
        <strain evidence="2 4">CCMP2712</strain>
    </source>
</reference>
<organism evidence="2">
    <name type="scientific">Guillardia theta (strain CCMP2712)</name>
    <name type="common">Cryptophyte</name>
    <dbReference type="NCBI Taxonomy" id="905079"/>
    <lineage>
        <taxon>Eukaryota</taxon>
        <taxon>Cryptophyceae</taxon>
        <taxon>Pyrenomonadales</taxon>
        <taxon>Geminigeraceae</taxon>
        <taxon>Guillardia</taxon>
    </lineage>
</organism>
<evidence type="ECO:0000313" key="2">
    <source>
        <dbReference type="EMBL" id="EKX48733.1"/>
    </source>
</evidence>
<evidence type="ECO:0000256" key="1">
    <source>
        <dbReference type="SAM" id="Phobius"/>
    </source>
</evidence>
<dbReference type="GeneID" id="17305581"/>
<reference evidence="3" key="3">
    <citation type="submission" date="2015-06" db="UniProtKB">
        <authorList>
            <consortium name="EnsemblProtists"/>
        </authorList>
    </citation>
    <scope>IDENTIFICATION</scope>
</reference>
<evidence type="ECO:0000313" key="3">
    <source>
        <dbReference type="EnsemblProtists" id="EKX48733"/>
    </source>
</evidence>
<dbReference type="Proteomes" id="UP000011087">
    <property type="component" value="Unassembled WGS sequence"/>
</dbReference>
<dbReference type="PaxDb" id="55529-EKX48733"/>
<feature type="transmembrane region" description="Helical" evidence="1">
    <location>
        <begin position="6"/>
        <end position="27"/>
    </location>
</feature>
<dbReference type="RefSeq" id="XP_005835713.1">
    <property type="nucleotide sequence ID" value="XM_005835656.1"/>
</dbReference>
<evidence type="ECO:0000313" key="4">
    <source>
        <dbReference type="Proteomes" id="UP000011087"/>
    </source>
</evidence>
<gene>
    <name evidence="2" type="ORF">GUITHDRAFT_105360</name>
</gene>
<name>L1JJM3_GUITC</name>